<feature type="transmembrane region" description="Helical" evidence="12">
    <location>
        <begin position="349"/>
        <end position="371"/>
    </location>
</feature>
<keyword evidence="8 12" id="KW-0812">Transmembrane</keyword>
<dbReference type="Proteomes" id="UP000030671">
    <property type="component" value="Unassembled WGS sequence"/>
</dbReference>
<keyword evidence="14" id="KW-1185">Reference proteome</keyword>
<name>W4K3Z1_HETIT</name>
<evidence type="ECO:0000256" key="9">
    <source>
        <dbReference type="ARBA" id="ARBA00022824"/>
    </source>
</evidence>
<comment type="function">
    <text evidence="12">Mannosyltransferase involved in glycosylphosphatidylinositol-anchor biosynthesis.</text>
</comment>
<keyword evidence="10 12" id="KW-1133">Transmembrane helix</keyword>
<sequence>MDSNASSSSLIPQNHLRLLTRCTIASRVLTLLLIWLSSHLPLFDSSSKVLVDDSTFSLTTALLRWDAFHFAQIARDGYVYEHQWAFFPGTPMVMNLASRLMRFTKPAENSIGWVDILQGGALASLCCDSTQTLYHLSLYHLKSPSLALLASLLSLLPSSPATLRYAGYSEPFFTFFSYKGMLSCARRQWFRASCYFVLAATFRSNGFLLGGYILWGLIIRPSYQGKAVRLPSLSKIGYAVALTTLTFIPFIFHQYTAYRNFCTSTDLSIHLPSWCHNTVPSIYAHVQSRYWNVGFLRYWTLAQAPNILIASPVLALLSIFSLMQISNAAPRILSNSKHKQKLDIQASPFFIESLTPHAILASILVSILLFASHTQIALRQAAAVPITYWAAAWLIVERPWWGRIWIIWSVVWGAISIVLWTAFLPPA</sequence>
<reference evidence="13 14" key="1">
    <citation type="journal article" date="2012" name="New Phytol.">
        <title>Insight into trade-off between wood decay and parasitism from the genome of a fungal forest pathogen.</title>
        <authorList>
            <person name="Olson A."/>
            <person name="Aerts A."/>
            <person name="Asiegbu F."/>
            <person name="Belbahri L."/>
            <person name="Bouzid O."/>
            <person name="Broberg A."/>
            <person name="Canback B."/>
            <person name="Coutinho P.M."/>
            <person name="Cullen D."/>
            <person name="Dalman K."/>
            <person name="Deflorio G."/>
            <person name="van Diepen L.T."/>
            <person name="Dunand C."/>
            <person name="Duplessis S."/>
            <person name="Durling M."/>
            <person name="Gonthier P."/>
            <person name="Grimwood J."/>
            <person name="Fossdal C.G."/>
            <person name="Hansson D."/>
            <person name="Henrissat B."/>
            <person name="Hietala A."/>
            <person name="Himmelstrand K."/>
            <person name="Hoffmeister D."/>
            <person name="Hogberg N."/>
            <person name="James T.Y."/>
            <person name="Karlsson M."/>
            <person name="Kohler A."/>
            <person name="Kues U."/>
            <person name="Lee Y.H."/>
            <person name="Lin Y.C."/>
            <person name="Lind M."/>
            <person name="Lindquist E."/>
            <person name="Lombard V."/>
            <person name="Lucas S."/>
            <person name="Lunden K."/>
            <person name="Morin E."/>
            <person name="Murat C."/>
            <person name="Park J."/>
            <person name="Raffaello T."/>
            <person name="Rouze P."/>
            <person name="Salamov A."/>
            <person name="Schmutz J."/>
            <person name="Solheim H."/>
            <person name="Stahlberg J."/>
            <person name="Velez H."/>
            <person name="de Vries R.P."/>
            <person name="Wiebenga A."/>
            <person name="Woodward S."/>
            <person name="Yakovlev I."/>
            <person name="Garbelotto M."/>
            <person name="Martin F."/>
            <person name="Grigoriev I.V."/>
            <person name="Stenlid J."/>
        </authorList>
    </citation>
    <scope>NUCLEOTIDE SEQUENCE [LARGE SCALE GENOMIC DNA]</scope>
    <source>
        <strain evidence="13 14">TC 32-1</strain>
    </source>
</reference>
<comment type="subcellular location">
    <subcellularLocation>
        <location evidence="1 12">Endoplasmic reticulum membrane</location>
        <topology evidence="1 12">Multi-pass membrane protein</topology>
    </subcellularLocation>
</comment>
<feature type="transmembrane region" description="Helical" evidence="12">
    <location>
        <begin position="188"/>
        <end position="215"/>
    </location>
</feature>
<keyword evidence="5 12" id="KW-0337">GPI-anchor biosynthesis</keyword>
<dbReference type="EC" id="2.4.1.-" evidence="12"/>
<evidence type="ECO:0000256" key="6">
    <source>
        <dbReference type="ARBA" id="ARBA00022676"/>
    </source>
</evidence>
<feature type="transmembrane region" description="Helical" evidence="12">
    <location>
        <begin position="307"/>
        <end position="329"/>
    </location>
</feature>
<dbReference type="GO" id="GO:0000009">
    <property type="term" value="F:alpha-1,6-mannosyltransferase activity"/>
    <property type="evidence" value="ECO:0007669"/>
    <property type="project" value="InterPro"/>
</dbReference>
<dbReference type="HOGENOM" id="CLU_029048_1_0_1"/>
<keyword evidence="6 12" id="KW-0328">Glycosyltransferase</keyword>
<dbReference type="GO" id="GO:0006506">
    <property type="term" value="P:GPI anchor biosynthetic process"/>
    <property type="evidence" value="ECO:0007669"/>
    <property type="project" value="UniProtKB-UniPathway"/>
</dbReference>
<feature type="transmembrane region" description="Helical" evidence="12">
    <location>
        <begin position="377"/>
        <end position="396"/>
    </location>
</feature>
<evidence type="ECO:0000256" key="1">
    <source>
        <dbReference type="ARBA" id="ARBA00004477"/>
    </source>
</evidence>
<dbReference type="EMBL" id="KI925459">
    <property type="protein sequence ID" value="ETW80459.1"/>
    <property type="molecule type" value="Genomic_DNA"/>
</dbReference>
<evidence type="ECO:0000256" key="10">
    <source>
        <dbReference type="ARBA" id="ARBA00022989"/>
    </source>
</evidence>
<comment type="pathway">
    <text evidence="2 12">Glycolipid biosynthesis; glycosylphosphatidylinositol-anchor biosynthesis.</text>
</comment>
<accession>W4K3Z1</accession>
<feature type="transmembrane region" description="Helical" evidence="12">
    <location>
        <begin position="403"/>
        <end position="423"/>
    </location>
</feature>
<dbReference type="GO" id="GO:0031501">
    <property type="term" value="C:mannosyltransferase complex"/>
    <property type="evidence" value="ECO:0007669"/>
    <property type="project" value="TreeGrafter"/>
</dbReference>
<protein>
    <recommendedName>
        <fullName evidence="4 12">GPI mannosyltransferase 2</fullName>
        <ecNumber evidence="12">2.4.1.-</ecNumber>
    </recommendedName>
</protein>
<evidence type="ECO:0000256" key="12">
    <source>
        <dbReference type="RuleBase" id="RU363112"/>
    </source>
</evidence>
<evidence type="ECO:0000256" key="5">
    <source>
        <dbReference type="ARBA" id="ARBA00022502"/>
    </source>
</evidence>
<dbReference type="GO" id="GO:0004376">
    <property type="term" value="F:GPI mannosyltransferase activity"/>
    <property type="evidence" value="ECO:0007669"/>
    <property type="project" value="InterPro"/>
</dbReference>
<dbReference type="OrthoDB" id="10252502at2759"/>
<dbReference type="RefSeq" id="XP_009546932.1">
    <property type="nucleotide sequence ID" value="XM_009548637.1"/>
</dbReference>
<comment type="similarity">
    <text evidence="3 12">Belongs to the PIGV family.</text>
</comment>
<dbReference type="InterPro" id="IPR007315">
    <property type="entry name" value="PIG-V/Gpi18"/>
</dbReference>
<evidence type="ECO:0000256" key="4">
    <source>
        <dbReference type="ARBA" id="ARBA00013795"/>
    </source>
</evidence>
<dbReference type="PANTHER" id="PTHR12468">
    <property type="entry name" value="GPI MANNOSYLTRANSFERASE 2"/>
    <property type="match status" value="1"/>
</dbReference>
<comment type="caution">
    <text evidence="12">Lacks conserved residue(s) required for the propagation of feature annotation.</text>
</comment>
<evidence type="ECO:0000313" key="14">
    <source>
        <dbReference type="Proteomes" id="UP000030671"/>
    </source>
</evidence>
<gene>
    <name evidence="13" type="ORF">HETIRDRAFT_45802</name>
</gene>
<evidence type="ECO:0000256" key="7">
    <source>
        <dbReference type="ARBA" id="ARBA00022679"/>
    </source>
</evidence>
<dbReference type="FunCoup" id="W4K3Z1">
    <property type="interactions" value="61"/>
</dbReference>
<keyword evidence="7 12" id="KW-0808">Transferase</keyword>
<dbReference type="STRING" id="747525.W4K3Z1"/>
<feature type="transmembrane region" description="Helical" evidence="12">
    <location>
        <begin position="236"/>
        <end position="255"/>
    </location>
</feature>
<evidence type="ECO:0000256" key="3">
    <source>
        <dbReference type="ARBA" id="ARBA00008698"/>
    </source>
</evidence>
<keyword evidence="11 12" id="KW-0472">Membrane</keyword>
<dbReference type="KEGG" id="hir:HETIRDRAFT_45802"/>
<dbReference type="Pfam" id="PF04188">
    <property type="entry name" value="Mannosyl_trans2"/>
    <property type="match status" value="1"/>
</dbReference>
<evidence type="ECO:0000256" key="11">
    <source>
        <dbReference type="ARBA" id="ARBA00023136"/>
    </source>
</evidence>
<dbReference type="InParanoid" id="W4K3Z1"/>
<proteinExistence type="inferred from homology"/>
<dbReference type="GeneID" id="20676877"/>
<evidence type="ECO:0000256" key="2">
    <source>
        <dbReference type="ARBA" id="ARBA00004687"/>
    </source>
</evidence>
<dbReference type="GO" id="GO:0005789">
    <property type="term" value="C:endoplasmic reticulum membrane"/>
    <property type="evidence" value="ECO:0007669"/>
    <property type="project" value="UniProtKB-SubCell"/>
</dbReference>
<dbReference type="PANTHER" id="PTHR12468:SF2">
    <property type="entry name" value="GPI MANNOSYLTRANSFERASE 2"/>
    <property type="match status" value="1"/>
</dbReference>
<evidence type="ECO:0000256" key="8">
    <source>
        <dbReference type="ARBA" id="ARBA00022692"/>
    </source>
</evidence>
<evidence type="ECO:0000313" key="13">
    <source>
        <dbReference type="EMBL" id="ETW80459.1"/>
    </source>
</evidence>
<dbReference type="AlphaFoldDB" id="W4K3Z1"/>
<organism evidence="13 14">
    <name type="scientific">Heterobasidion irregulare (strain TC 32-1)</name>
    <dbReference type="NCBI Taxonomy" id="747525"/>
    <lineage>
        <taxon>Eukaryota</taxon>
        <taxon>Fungi</taxon>
        <taxon>Dikarya</taxon>
        <taxon>Basidiomycota</taxon>
        <taxon>Agaricomycotina</taxon>
        <taxon>Agaricomycetes</taxon>
        <taxon>Russulales</taxon>
        <taxon>Bondarzewiaceae</taxon>
        <taxon>Heterobasidion</taxon>
        <taxon>Heterobasidion annosum species complex</taxon>
    </lineage>
</organism>
<keyword evidence="9 12" id="KW-0256">Endoplasmic reticulum</keyword>
<dbReference type="UniPathway" id="UPA00196"/>
<dbReference type="eggNOG" id="KOG2647">
    <property type="taxonomic scope" value="Eukaryota"/>
</dbReference>